<dbReference type="AlphaFoldDB" id="A0A553Q7A1"/>
<dbReference type="GO" id="GO:0030172">
    <property type="term" value="F:troponin C binding"/>
    <property type="evidence" value="ECO:0007669"/>
    <property type="project" value="TreeGrafter"/>
</dbReference>
<dbReference type="OrthoDB" id="330499at2759"/>
<dbReference type="STRING" id="623744.A0A553Q7A1"/>
<reference evidence="2 3" key="1">
    <citation type="journal article" date="2019" name="Sci. Data">
        <title>Hybrid genome assembly and annotation of Danionella translucida.</title>
        <authorList>
            <person name="Kadobianskyi M."/>
            <person name="Schulze L."/>
            <person name="Schuelke M."/>
            <person name="Judkewitz B."/>
        </authorList>
    </citation>
    <scope>NUCLEOTIDE SEQUENCE [LARGE SCALE GENOMIC DNA]</scope>
    <source>
        <strain evidence="2 3">Bolton</strain>
    </source>
</reference>
<dbReference type="EMBL" id="SRMA01026257">
    <property type="protein sequence ID" value="TRY85787.1"/>
    <property type="molecule type" value="Genomic_DNA"/>
</dbReference>
<dbReference type="InterPro" id="IPR038077">
    <property type="entry name" value="Troponin_sf"/>
</dbReference>
<dbReference type="GO" id="GO:0031013">
    <property type="term" value="F:troponin I binding"/>
    <property type="evidence" value="ECO:0007669"/>
    <property type="project" value="TreeGrafter"/>
</dbReference>
<dbReference type="GO" id="GO:0005861">
    <property type="term" value="C:troponin complex"/>
    <property type="evidence" value="ECO:0007669"/>
    <property type="project" value="InterPro"/>
</dbReference>
<accession>A0A553Q7A1</accession>
<dbReference type="Gene3D" id="1.20.5.350">
    <property type="match status" value="1"/>
</dbReference>
<organism evidence="2 3">
    <name type="scientific">Danionella cerebrum</name>
    <dbReference type="NCBI Taxonomy" id="2873325"/>
    <lineage>
        <taxon>Eukaryota</taxon>
        <taxon>Metazoa</taxon>
        <taxon>Chordata</taxon>
        <taxon>Craniata</taxon>
        <taxon>Vertebrata</taxon>
        <taxon>Euteleostomi</taxon>
        <taxon>Actinopterygii</taxon>
        <taxon>Neopterygii</taxon>
        <taxon>Teleostei</taxon>
        <taxon>Ostariophysi</taxon>
        <taxon>Cypriniformes</taxon>
        <taxon>Danionidae</taxon>
        <taxon>Danioninae</taxon>
        <taxon>Danionella</taxon>
    </lineage>
</organism>
<evidence type="ECO:0000313" key="2">
    <source>
        <dbReference type="EMBL" id="TRY85787.1"/>
    </source>
</evidence>
<sequence>MLEKAKELWDWLYSLEAEKFEHMEKLKRQKYEVTTQRKRVEELSKYLYKDTWKTSFRTELENIDITAVSGDGEEQTCLILQEGRRCSPQKVNAHREVFSRGQDMPVSRIPEHCIHSAGGSDFTQGLLFTQGCTRRSTTTCLTSTLSALSSSPPFSVIRYDQAATEPSTIIKSGITGNALAPPTKPTLEIMVSHCCIVGFVPNCSALDGVRGDIYSGRLAFKTKSWSQL</sequence>
<dbReference type="GO" id="GO:0006936">
    <property type="term" value="P:muscle contraction"/>
    <property type="evidence" value="ECO:0007669"/>
    <property type="project" value="TreeGrafter"/>
</dbReference>
<dbReference type="SUPFAM" id="SSF90250">
    <property type="entry name" value="Troponin coil-coiled subunits"/>
    <property type="match status" value="1"/>
</dbReference>
<keyword evidence="1" id="KW-0007">Acetylation</keyword>
<comment type="caution">
    <text evidence="2">The sequence shown here is derived from an EMBL/GenBank/DDBJ whole genome shotgun (WGS) entry which is preliminary data.</text>
</comment>
<evidence type="ECO:0000256" key="1">
    <source>
        <dbReference type="ARBA" id="ARBA00022990"/>
    </source>
</evidence>
<protein>
    <submittedName>
        <fullName evidence="2">Uncharacterized protein</fullName>
    </submittedName>
</protein>
<dbReference type="PANTHER" id="PTHR11521:SF4">
    <property type="entry name" value="TROPONIN T, FAST SKELETAL MUSCLE"/>
    <property type="match status" value="1"/>
</dbReference>
<evidence type="ECO:0000313" key="3">
    <source>
        <dbReference type="Proteomes" id="UP000316079"/>
    </source>
</evidence>
<keyword evidence="3" id="KW-1185">Reference proteome</keyword>
<dbReference type="PANTHER" id="PTHR11521">
    <property type="entry name" value="TROPONIN T"/>
    <property type="match status" value="1"/>
</dbReference>
<dbReference type="Proteomes" id="UP000316079">
    <property type="component" value="Unassembled WGS sequence"/>
</dbReference>
<dbReference type="GO" id="GO:0045214">
    <property type="term" value="P:sarcomere organization"/>
    <property type="evidence" value="ECO:0007669"/>
    <property type="project" value="TreeGrafter"/>
</dbReference>
<dbReference type="InterPro" id="IPR027707">
    <property type="entry name" value="TNNT"/>
</dbReference>
<dbReference type="GO" id="GO:0005523">
    <property type="term" value="F:tropomyosin binding"/>
    <property type="evidence" value="ECO:0007669"/>
    <property type="project" value="TreeGrafter"/>
</dbReference>
<proteinExistence type="predicted"/>
<dbReference type="GO" id="GO:0006937">
    <property type="term" value="P:regulation of muscle contraction"/>
    <property type="evidence" value="ECO:0007669"/>
    <property type="project" value="InterPro"/>
</dbReference>
<name>A0A553Q7A1_9TELE</name>
<gene>
    <name evidence="2" type="ORF">DNTS_014589</name>
</gene>